<evidence type="ECO:0000256" key="1">
    <source>
        <dbReference type="ARBA" id="ARBA00023015"/>
    </source>
</evidence>
<comment type="caution">
    <text evidence="6">The sequence shown here is derived from an EMBL/GenBank/DDBJ whole genome shotgun (WGS) entry which is preliminary data.</text>
</comment>
<sequence length="353" mass="37044">MTTRAPVPYFRDRRPPRGPTPGGAVPSVSVRDVAARAGVSVGTVSNVLNRPERVGAESVRRVQEAIAELGFVRNDAARQLRAGRSRSIGLVVLDAGNPFFSDLARGAEARAAESGLAVLLGNTDDDARREAAYLDLFEEQRVGGVLISPLGEDSTRLDRLRSHGIPCVLVDRHSLDPALSSVAVDDVAGGRLAVEHLLSLGRRRLAVVGGPESIRQVADRLAGARAAVREVDGASLEEIATDSLSVLAGRGAGRALAARDASDRPDAVFCANDLLAVGVLQALMLLGDVRVPEDIALIGYDDIAFATATVVPLSSIRQPSALIGATAVDLLLDTEPRQVLFQPELVVRASTAG</sequence>
<dbReference type="InterPro" id="IPR001761">
    <property type="entry name" value="Peripla_BP/Lac1_sug-bd_dom"/>
</dbReference>
<dbReference type="InterPro" id="IPR010982">
    <property type="entry name" value="Lambda_DNA-bd_dom_sf"/>
</dbReference>
<feature type="domain" description="HTH lacI-type" evidence="5">
    <location>
        <begin position="28"/>
        <end position="82"/>
    </location>
</feature>
<evidence type="ECO:0000313" key="6">
    <source>
        <dbReference type="EMBL" id="PTL71802.1"/>
    </source>
</evidence>
<dbReference type="PANTHER" id="PTHR30146">
    <property type="entry name" value="LACI-RELATED TRANSCRIPTIONAL REPRESSOR"/>
    <property type="match status" value="1"/>
</dbReference>
<dbReference type="InterPro" id="IPR028082">
    <property type="entry name" value="Peripla_BP_I"/>
</dbReference>
<dbReference type="Pfam" id="PF00356">
    <property type="entry name" value="LacI"/>
    <property type="match status" value="1"/>
</dbReference>
<dbReference type="PROSITE" id="PS00356">
    <property type="entry name" value="HTH_LACI_1"/>
    <property type="match status" value="1"/>
</dbReference>
<dbReference type="PANTHER" id="PTHR30146:SF109">
    <property type="entry name" value="HTH-TYPE TRANSCRIPTIONAL REGULATOR GALS"/>
    <property type="match status" value="1"/>
</dbReference>
<dbReference type="SMART" id="SM00354">
    <property type="entry name" value="HTH_LACI"/>
    <property type="match status" value="1"/>
</dbReference>
<dbReference type="PROSITE" id="PS50932">
    <property type="entry name" value="HTH_LACI_2"/>
    <property type="match status" value="1"/>
</dbReference>
<feature type="region of interest" description="Disordered" evidence="4">
    <location>
        <begin position="1"/>
        <end position="27"/>
    </location>
</feature>
<dbReference type="Pfam" id="PF00532">
    <property type="entry name" value="Peripla_BP_1"/>
    <property type="match status" value="1"/>
</dbReference>
<evidence type="ECO:0000256" key="4">
    <source>
        <dbReference type="SAM" id="MobiDB-lite"/>
    </source>
</evidence>
<organism evidence="6 7">
    <name type="scientific">Rathayibacter caricis DSM 15933</name>
    <dbReference type="NCBI Taxonomy" id="1328867"/>
    <lineage>
        <taxon>Bacteria</taxon>
        <taxon>Bacillati</taxon>
        <taxon>Actinomycetota</taxon>
        <taxon>Actinomycetes</taxon>
        <taxon>Micrococcales</taxon>
        <taxon>Microbacteriaceae</taxon>
        <taxon>Rathayibacter</taxon>
    </lineage>
</organism>
<dbReference type="SUPFAM" id="SSF47413">
    <property type="entry name" value="lambda repressor-like DNA-binding domains"/>
    <property type="match status" value="1"/>
</dbReference>
<keyword evidence="7" id="KW-1185">Reference proteome</keyword>
<accession>A0A2T4UQJ8</accession>
<dbReference type="EMBL" id="PZPL01000001">
    <property type="protein sequence ID" value="PTL71802.1"/>
    <property type="molecule type" value="Genomic_DNA"/>
</dbReference>
<dbReference type="InterPro" id="IPR000843">
    <property type="entry name" value="HTH_LacI"/>
</dbReference>
<keyword evidence="1" id="KW-0805">Transcription regulation</keyword>
<gene>
    <name evidence="6" type="ORF">C1I63_02385</name>
</gene>
<dbReference type="CDD" id="cd01392">
    <property type="entry name" value="HTH_LacI"/>
    <property type="match status" value="1"/>
</dbReference>
<evidence type="ECO:0000313" key="7">
    <source>
        <dbReference type="Proteomes" id="UP000241085"/>
    </source>
</evidence>
<keyword evidence="3" id="KW-0804">Transcription</keyword>
<evidence type="ECO:0000256" key="3">
    <source>
        <dbReference type="ARBA" id="ARBA00023163"/>
    </source>
</evidence>
<name>A0A2T4UQJ8_9MICO</name>
<keyword evidence="2" id="KW-0238">DNA-binding</keyword>
<reference evidence="6 7" key="1">
    <citation type="submission" date="2018-03" db="EMBL/GenBank/DDBJ databases">
        <title>Bacteriophage NCPPB3778 and a type I-E CRISPR drive the evolution of the US Biological Select Agent, Rathayibacter toxicus.</title>
        <authorList>
            <person name="Davis E.W.II."/>
            <person name="Tabima J.F."/>
            <person name="Weisberg A.J."/>
            <person name="Dantas Lopes L."/>
            <person name="Wiseman M.S."/>
            <person name="Wiseman M.S."/>
            <person name="Pupko T."/>
            <person name="Belcher M.S."/>
            <person name="Sechler A.J."/>
            <person name="Tancos M.A."/>
            <person name="Schroeder B.K."/>
            <person name="Murray T.D."/>
            <person name="Luster D.G."/>
            <person name="Schneider W.L."/>
            <person name="Rogers E."/>
            <person name="Andreote F.D."/>
            <person name="Grunwald N.J."/>
            <person name="Putnam M.L."/>
            <person name="Chang J.H."/>
        </authorList>
    </citation>
    <scope>NUCLEOTIDE SEQUENCE [LARGE SCALE GENOMIC DNA]</scope>
    <source>
        <strain evidence="6 7">DSM 15933</strain>
    </source>
</reference>
<proteinExistence type="predicted"/>
<dbReference type="GO" id="GO:0000976">
    <property type="term" value="F:transcription cis-regulatory region binding"/>
    <property type="evidence" value="ECO:0007669"/>
    <property type="project" value="TreeGrafter"/>
</dbReference>
<evidence type="ECO:0000256" key="2">
    <source>
        <dbReference type="ARBA" id="ARBA00023125"/>
    </source>
</evidence>
<dbReference type="AlphaFoldDB" id="A0A2T4UQJ8"/>
<evidence type="ECO:0000259" key="5">
    <source>
        <dbReference type="PROSITE" id="PS50932"/>
    </source>
</evidence>
<dbReference type="Gene3D" id="3.40.50.2300">
    <property type="match status" value="2"/>
</dbReference>
<dbReference type="Proteomes" id="UP000241085">
    <property type="component" value="Unassembled WGS sequence"/>
</dbReference>
<dbReference type="GO" id="GO:0003700">
    <property type="term" value="F:DNA-binding transcription factor activity"/>
    <property type="evidence" value="ECO:0007669"/>
    <property type="project" value="TreeGrafter"/>
</dbReference>
<dbReference type="SUPFAM" id="SSF53822">
    <property type="entry name" value="Periplasmic binding protein-like I"/>
    <property type="match status" value="1"/>
</dbReference>
<dbReference type="Gene3D" id="1.10.260.40">
    <property type="entry name" value="lambda repressor-like DNA-binding domains"/>
    <property type="match status" value="1"/>
</dbReference>
<protein>
    <submittedName>
        <fullName evidence="6">LacI family transcriptional regulator</fullName>
    </submittedName>
</protein>